<dbReference type="Proteomes" id="UP001301958">
    <property type="component" value="Unassembled WGS sequence"/>
</dbReference>
<reference evidence="12" key="1">
    <citation type="journal article" date="2023" name="Mol. Phylogenet. Evol.">
        <title>Genome-scale phylogeny and comparative genomics of the fungal order Sordariales.</title>
        <authorList>
            <person name="Hensen N."/>
            <person name="Bonometti L."/>
            <person name="Westerberg I."/>
            <person name="Brannstrom I.O."/>
            <person name="Guillou S."/>
            <person name="Cros-Aarteil S."/>
            <person name="Calhoun S."/>
            <person name="Haridas S."/>
            <person name="Kuo A."/>
            <person name="Mondo S."/>
            <person name="Pangilinan J."/>
            <person name="Riley R."/>
            <person name="LaButti K."/>
            <person name="Andreopoulos B."/>
            <person name="Lipzen A."/>
            <person name="Chen C."/>
            <person name="Yan M."/>
            <person name="Daum C."/>
            <person name="Ng V."/>
            <person name="Clum A."/>
            <person name="Steindorff A."/>
            <person name="Ohm R.A."/>
            <person name="Martin F."/>
            <person name="Silar P."/>
            <person name="Natvig D.O."/>
            <person name="Lalanne C."/>
            <person name="Gautier V."/>
            <person name="Ament-Velasquez S.L."/>
            <person name="Kruys A."/>
            <person name="Hutchinson M.I."/>
            <person name="Powell A.J."/>
            <person name="Barry K."/>
            <person name="Miller A.N."/>
            <person name="Grigoriev I.V."/>
            <person name="Debuchy R."/>
            <person name="Gladieux P."/>
            <person name="Hiltunen Thoren M."/>
            <person name="Johannesson H."/>
        </authorList>
    </citation>
    <scope>NUCLEOTIDE SEQUENCE</scope>
    <source>
        <strain evidence="12">CBS 990.96</strain>
    </source>
</reference>
<evidence type="ECO:0000313" key="13">
    <source>
        <dbReference type="Proteomes" id="UP001301958"/>
    </source>
</evidence>
<dbReference type="PANTHER" id="PTHR47634">
    <property type="entry name" value="PROTEIN KINASE DOMAIN-CONTAINING PROTEIN-RELATED"/>
    <property type="match status" value="1"/>
</dbReference>
<dbReference type="GO" id="GO:0000245">
    <property type="term" value="P:spliceosomal complex assembly"/>
    <property type="evidence" value="ECO:0007669"/>
    <property type="project" value="TreeGrafter"/>
</dbReference>
<dbReference type="PROSITE" id="PS50011">
    <property type="entry name" value="PROTEIN_KINASE_DOM"/>
    <property type="match status" value="1"/>
</dbReference>
<evidence type="ECO:0000256" key="3">
    <source>
        <dbReference type="ARBA" id="ARBA00022679"/>
    </source>
</evidence>
<dbReference type="InterPro" id="IPR000719">
    <property type="entry name" value="Prot_kinase_dom"/>
</dbReference>
<dbReference type="EC" id="2.7.11.1" evidence="1"/>
<protein>
    <recommendedName>
        <fullName evidence="1">non-specific serine/threonine protein kinase</fullName>
        <ecNumber evidence="1">2.7.11.1</ecNumber>
    </recommendedName>
</protein>
<keyword evidence="4 9" id="KW-0547">Nucleotide-binding</keyword>
<proteinExistence type="inferred from homology"/>
<keyword evidence="2 10" id="KW-0723">Serine/threonine-protein kinase</keyword>
<feature type="domain" description="Protein kinase" evidence="11">
    <location>
        <begin position="57"/>
        <end position="390"/>
    </location>
</feature>
<feature type="binding site" evidence="9">
    <location>
        <position position="86"/>
    </location>
    <ligand>
        <name>ATP</name>
        <dbReference type="ChEBI" id="CHEBI:30616"/>
    </ligand>
</feature>
<dbReference type="GO" id="GO:0005737">
    <property type="term" value="C:cytoplasm"/>
    <property type="evidence" value="ECO:0007669"/>
    <property type="project" value="TreeGrafter"/>
</dbReference>
<evidence type="ECO:0000256" key="5">
    <source>
        <dbReference type="ARBA" id="ARBA00022777"/>
    </source>
</evidence>
<dbReference type="GO" id="GO:0050684">
    <property type="term" value="P:regulation of mRNA processing"/>
    <property type="evidence" value="ECO:0007669"/>
    <property type="project" value="TreeGrafter"/>
</dbReference>
<dbReference type="SMART" id="SM00220">
    <property type="entry name" value="S_TKc"/>
    <property type="match status" value="1"/>
</dbReference>
<comment type="caution">
    <text evidence="12">The sequence shown here is derived from an EMBL/GenBank/DDBJ whole genome shotgun (WGS) entry which is preliminary data.</text>
</comment>
<evidence type="ECO:0000256" key="9">
    <source>
        <dbReference type="PROSITE-ProRule" id="PRU10141"/>
    </source>
</evidence>
<evidence type="ECO:0000256" key="4">
    <source>
        <dbReference type="ARBA" id="ARBA00022741"/>
    </source>
</evidence>
<reference evidence="12" key="2">
    <citation type="submission" date="2023-05" db="EMBL/GenBank/DDBJ databases">
        <authorList>
            <consortium name="Lawrence Berkeley National Laboratory"/>
            <person name="Steindorff A."/>
            <person name="Hensen N."/>
            <person name="Bonometti L."/>
            <person name="Westerberg I."/>
            <person name="Brannstrom I.O."/>
            <person name="Guillou S."/>
            <person name="Cros-Aarteil S."/>
            <person name="Calhoun S."/>
            <person name="Haridas S."/>
            <person name="Kuo A."/>
            <person name="Mondo S."/>
            <person name="Pangilinan J."/>
            <person name="Riley R."/>
            <person name="Labutti K."/>
            <person name="Andreopoulos B."/>
            <person name="Lipzen A."/>
            <person name="Chen C."/>
            <person name="Yanf M."/>
            <person name="Daum C."/>
            <person name="Ng V."/>
            <person name="Clum A."/>
            <person name="Ohm R."/>
            <person name="Martin F."/>
            <person name="Silar P."/>
            <person name="Natvig D."/>
            <person name="Lalanne C."/>
            <person name="Gautier V."/>
            <person name="Ament-Velasquez S.L."/>
            <person name="Kruys A."/>
            <person name="Hutchinson M.I."/>
            <person name="Powell A.J."/>
            <person name="Barry K."/>
            <person name="Miller A.N."/>
            <person name="Grigoriev I.V."/>
            <person name="Debuchy R."/>
            <person name="Gladieux P."/>
            <person name="Thoren M.H."/>
            <person name="Johannesson H."/>
        </authorList>
    </citation>
    <scope>NUCLEOTIDE SEQUENCE</scope>
    <source>
        <strain evidence="12">CBS 990.96</strain>
    </source>
</reference>
<dbReference type="Gene3D" id="1.10.510.10">
    <property type="entry name" value="Transferase(Phosphotransferase) domain 1"/>
    <property type="match status" value="1"/>
</dbReference>
<dbReference type="InterPro" id="IPR011009">
    <property type="entry name" value="Kinase-like_dom_sf"/>
</dbReference>
<dbReference type="InterPro" id="IPR051334">
    <property type="entry name" value="SRPK"/>
</dbReference>
<comment type="catalytic activity">
    <reaction evidence="8">
        <text>L-seryl-[protein] + ATP = O-phospho-L-seryl-[protein] + ADP + H(+)</text>
        <dbReference type="Rhea" id="RHEA:17989"/>
        <dbReference type="Rhea" id="RHEA-COMP:9863"/>
        <dbReference type="Rhea" id="RHEA-COMP:11604"/>
        <dbReference type="ChEBI" id="CHEBI:15378"/>
        <dbReference type="ChEBI" id="CHEBI:29999"/>
        <dbReference type="ChEBI" id="CHEBI:30616"/>
        <dbReference type="ChEBI" id="CHEBI:83421"/>
        <dbReference type="ChEBI" id="CHEBI:456216"/>
        <dbReference type="EC" id="2.7.11.1"/>
    </reaction>
</comment>
<dbReference type="PROSITE" id="PS00108">
    <property type="entry name" value="PROTEIN_KINASE_ST"/>
    <property type="match status" value="1"/>
</dbReference>
<evidence type="ECO:0000256" key="2">
    <source>
        <dbReference type="ARBA" id="ARBA00022527"/>
    </source>
</evidence>
<keyword evidence="13" id="KW-1185">Reference proteome</keyword>
<evidence type="ECO:0000256" key="8">
    <source>
        <dbReference type="ARBA" id="ARBA00048679"/>
    </source>
</evidence>
<gene>
    <name evidence="12" type="ORF">QBC38DRAFT_495852</name>
</gene>
<keyword evidence="5 12" id="KW-0418">Kinase</keyword>
<comment type="similarity">
    <text evidence="10">Belongs to the protein kinase superfamily.</text>
</comment>
<dbReference type="AlphaFoldDB" id="A0AAN7BXB4"/>
<evidence type="ECO:0000256" key="10">
    <source>
        <dbReference type="RuleBase" id="RU000304"/>
    </source>
</evidence>
<organism evidence="12 13">
    <name type="scientific">Podospora fimiseda</name>
    <dbReference type="NCBI Taxonomy" id="252190"/>
    <lineage>
        <taxon>Eukaryota</taxon>
        <taxon>Fungi</taxon>
        <taxon>Dikarya</taxon>
        <taxon>Ascomycota</taxon>
        <taxon>Pezizomycotina</taxon>
        <taxon>Sordariomycetes</taxon>
        <taxon>Sordariomycetidae</taxon>
        <taxon>Sordariales</taxon>
        <taxon>Podosporaceae</taxon>
        <taxon>Podospora</taxon>
    </lineage>
</organism>
<dbReference type="Gene3D" id="3.30.200.20">
    <property type="entry name" value="Phosphorylase Kinase, domain 1"/>
    <property type="match status" value="1"/>
</dbReference>
<evidence type="ECO:0000256" key="7">
    <source>
        <dbReference type="ARBA" id="ARBA00047899"/>
    </source>
</evidence>
<name>A0AAN7BXB4_9PEZI</name>
<evidence type="ECO:0000256" key="6">
    <source>
        <dbReference type="ARBA" id="ARBA00022840"/>
    </source>
</evidence>
<keyword evidence="6 9" id="KW-0067">ATP-binding</keyword>
<keyword evidence="3" id="KW-0808">Transferase</keyword>
<dbReference type="GO" id="GO:0004674">
    <property type="term" value="F:protein serine/threonine kinase activity"/>
    <property type="evidence" value="ECO:0007669"/>
    <property type="project" value="UniProtKB-KW"/>
</dbReference>
<accession>A0AAN7BXB4</accession>
<sequence>MLRSTLRVFRSAWKPLLFPKNVPLVLPHQNIEEETFPGYLASRYFPVRIGEIIHEQYQVVGKLGYGATSTVWLARDLVHRQHVALKLFIHVAQKAKRGHPGRSALRQLLDSFDIKGPDGQHRCLVHPPLWDSVLALLYRNPIRKLPASVVAVILKCIFQALDFLHTECHVAHTDIKADNIMCGIGPNDPTFATFEQEELQDPSLRKVLDGRYIYLTRELAIPEDLLNPLLCDFGSAVPLYDGREHREDIQPDVYRAPEVILEAPWTTNVDIWNVGCMIWHIFEGEHLFRGQDPEHSAYRSRAHLAEMVALLGHPPKSLPARGNRSSEFFSSTGDFCTPVPLPATRTLEDRETTLIGEEDGMAFLRLMRKMLQWEPEERSSAKELLGDEWIIKHTTS</sequence>
<dbReference type="Pfam" id="PF00069">
    <property type="entry name" value="Pkinase"/>
    <property type="match status" value="2"/>
</dbReference>
<dbReference type="PANTHER" id="PTHR47634:SF9">
    <property type="entry name" value="PROTEIN KINASE DOMAIN-CONTAINING PROTEIN-RELATED"/>
    <property type="match status" value="1"/>
</dbReference>
<dbReference type="InterPro" id="IPR008271">
    <property type="entry name" value="Ser/Thr_kinase_AS"/>
</dbReference>
<dbReference type="GO" id="GO:0005634">
    <property type="term" value="C:nucleus"/>
    <property type="evidence" value="ECO:0007669"/>
    <property type="project" value="TreeGrafter"/>
</dbReference>
<evidence type="ECO:0000259" key="11">
    <source>
        <dbReference type="PROSITE" id="PS50011"/>
    </source>
</evidence>
<dbReference type="InterPro" id="IPR017441">
    <property type="entry name" value="Protein_kinase_ATP_BS"/>
</dbReference>
<evidence type="ECO:0000256" key="1">
    <source>
        <dbReference type="ARBA" id="ARBA00012513"/>
    </source>
</evidence>
<dbReference type="SUPFAM" id="SSF56112">
    <property type="entry name" value="Protein kinase-like (PK-like)"/>
    <property type="match status" value="1"/>
</dbReference>
<dbReference type="EMBL" id="MU865294">
    <property type="protein sequence ID" value="KAK4231101.1"/>
    <property type="molecule type" value="Genomic_DNA"/>
</dbReference>
<dbReference type="GO" id="GO:0005524">
    <property type="term" value="F:ATP binding"/>
    <property type="evidence" value="ECO:0007669"/>
    <property type="project" value="UniProtKB-UniRule"/>
</dbReference>
<dbReference type="PROSITE" id="PS00107">
    <property type="entry name" value="PROTEIN_KINASE_ATP"/>
    <property type="match status" value="1"/>
</dbReference>
<evidence type="ECO:0000313" key="12">
    <source>
        <dbReference type="EMBL" id="KAK4231101.1"/>
    </source>
</evidence>
<comment type="catalytic activity">
    <reaction evidence="7">
        <text>L-threonyl-[protein] + ATP = O-phospho-L-threonyl-[protein] + ADP + H(+)</text>
        <dbReference type="Rhea" id="RHEA:46608"/>
        <dbReference type="Rhea" id="RHEA-COMP:11060"/>
        <dbReference type="Rhea" id="RHEA-COMP:11605"/>
        <dbReference type="ChEBI" id="CHEBI:15378"/>
        <dbReference type="ChEBI" id="CHEBI:30013"/>
        <dbReference type="ChEBI" id="CHEBI:30616"/>
        <dbReference type="ChEBI" id="CHEBI:61977"/>
        <dbReference type="ChEBI" id="CHEBI:456216"/>
        <dbReference type="EC" id="2.7.11.1"/>
    </reaction>
</comment>